<accession>A0A4Y2CVF8</accession>
<gene>
    <name evidence="1" type="ORF">AVEN_267731_1</name>
</gene>
<organism evidence="1 2">
    <name type="scientific">Araneus ventricosus</name>
    <name type="common">Orbweaver spider</name>
    <name type="synonym">Epeira ventricosa</name>
    <dbReference type="NCBI Taxonomy" id="182803"/>
    <lineage>
        <taxon>Eukaryota</taxon>
        <taxon>Metazoa</taxon>
        <taxon>Ecdysozoa</taxon>
        <taxon>Arthropoda</taxon>
        <taxon>Chelicerata</taxon>
        <taxon>Arachnida</taxon>
        <taxon>Araneae</taxon>
        <taxon>Araneomorphae</taxon>
        <taxon>Entelegynae</taxon>
        <taxon>Araneoidea</taxon>
        <taxon>Araneidae</taxon>
        <taxon>Araneus</taxon>
    </lineage>
</organism>
<protein>
    <submittedName>
        <fullName evidence="1">Uncharacterized protein</fullName>
    </submittedName>
</protein>
<keyword evidence="2" id="KW-1185">Reference proteome</keyword>
<dbReference type="Proteomes" id="UP000499080">
    <property type="component" value="Unassembled WGS sequence"/>
</dbReference>
<dbReference type="AlphaFoldDB" id="A0A4Y2CVF8"/>
<evidence type="ECO:0000313" key="2">
    <source>
        <dbReference type="Proteomes" id="UP000499080"/>
    </source>
</evidence>
<proteinExistence type="predicted"/>
<comment type="caution">
    <text evidence="1">The sequence shown here is derived from an EMBL/GenBank/DDBJ whole genome shotgun (WGS) entry which is preliminary data.</text>
</comment>
<reference evidence="1 2" key="1">
    <citation type="journal article" date="2019" name="Sci. Rep.">
        <title>Orb-weaving spider Araneus ventricosus genome elucidates the spidroin gene catalogue.</title>
        <authorList>
            <person name="Kono N."/>
            <person name="Nakamura H."/>
            <person name="Ohtoshi R."/>
            <person name="Moran D.A.P."/>
            <person name="Shinohara A."/>
            <person name="Yoshida Y."/>
            <person name="Fujiwara M."/>
            <person name="Mori M."/>
            <person name="Tomita M."/>
            <person name="Arakawa K."/>
        </authorList>
    </citation>
    <scope>NUCLEOTIDE SEQUENCE [LARGE SCALE GENOMIC DNA]</scope>
</reference>
<dbReference type="EMBL" id="BGPR01000257">
    <property type="protein sequence ID" value="GBM08471.1"/>
    <property type="molecule type" value="Genomic_DNA"/>
</dbReference>
<evidence type="ECO:0000313" key="1">
    <source>
        <dbReference type="EMBL" id="GBM08471.1"/>
    </source>
</evidence>
<name>A0A4Y2CVF8_ARAVE</name>
<sequence>MPILRKNAVPCPCSCNHYSCLTSWVDMGRQFFFRKPSHVPVPAIITVAAPVGWTWDANFSKESRPMFCNHYSCRTSWVDMGRQFFDSGVWPLLSQSVCERHCLASEISRYNTGVLFVWSVINIILQQKKKIQFG</sequence>